<proteinExistence type="predicted"/>
<feature type="compositionally biased region" description="Acidic residues" evidence="1">
    <location>
        <begin position="163"/>
        <end position="175"/>
    </location>
</feature>
<accession>A0A7R9CUH3</accession>
<feature type="compositionally biased region" description="Basic and acidic residues" evidence="1">
    <location>
        <begin position="243"/>
        <end position="257"/>
    </location>
</feature>
<gene>
    <name evidence="2" type="ORF">TCEB3V08_LOCUS6643</name>
</gene>
<dbReference type="EMBL" id="OC318628">
    <property type="protein sequence ID" value="CAD7402730.1"/>
    <property type="molecule type" value="Genomic_DNA"/>
</dbReference>
<sequence length="487" mass="55076">MGDIVTPQRLKPPTPILSFCWTEYGDSVCDTLIDQDLEVALKVIEEDGLEVDPDSVAYVKFTPSAANPHAEFADEVYFPPLVDDEIDPNLVVGLRVRDVDKGAEDYQFPESLITKKSYTEQYQRNIPMDAESLLLGRLLGAPQVFNTYYNTPDEFRAGIETRDVDEEDQYEQAEDTEQKVTLNHHLNFLKEPRMGDGNDHQTPPQSSRHHGTPVGSRTGDGNDRITSQSGPHYNTPDGFRAGQETREEGRGDNERVDLTFSQDYNTPDRFRQGQESRDDVVFLDQDLREELLRFAGDDDNEIPEVQQLASMFHDSKNTYQHQPSKGTGYTEGGLVFLPEHRTSKTMLEPALNNHQAWATPHSKGPRTFDGQSDVSEWIASYKLVATVNNWSDDATKCAYLASLAGKALQSYLVLDQEEQKQYSKVKNGLKQVLAPRQGDELFKDMFRNRRHAPVEPLPSLGLDLRRFSAKAFLNLDAAVRDVPRTNF</sequence>
<evidence type="ECO:0000256" key="1">
    <source>
        <dbReference type="SAM" id="MobiDB-lite"/>
    </source>
</evidence>
<evidence type="ECO:0000313" key="2">
    <source>
        <dbReference type="EMBL" id="CAD7402730.1"/>
    </source>
</evidence>
<feature type="region of interest" description="Disordered" evidence="1">
    <location>
        <begin position="190"/>
        <end position="274"/>
    </location>
</feature>
<dbReference type="AlphaFoldDB" id="A0A7R9CUH3"/>
<name>A0A7R9CUH3_TIMCR</name>
<feature type="region of interest" description="Disordered" evidence="1">
    <location>
        <begin position="161"/>
        <end position="180"/>
    </location>
</feature>
<reference evidence="2" key="1">
    <citation type="submission" date="2020-11" db="EMBL/GenBank/DDBJ databases">
        <authorList>
            <person name="Tran Van P."/>
        </authorList>
    </citation>
    <scope>NUCLEOTIDE SEQUENCE</scope>
</reference>
<protein>
    <submittedName>
        <fullName evidence="2">Uncharacterized protein</fullName>
    </submittedName>
</protein>
<feature type="compositionally biased region" description="Basic and acidic residues" evidence="1">
    <location>
        <begin position="190"/>
        <end position="199"/>
    </location>
</feature>
<organism evidence="2">
    <name type="scientific">Timema cristinae</name>
    <name type="common">Walking stick</name>
    <dbReference type="NCBI Taxonomy" id="61476"/>
    <lineage>
        <taxon>Eukaryota</taxon>
        <taxon>Metazoa</taxon>
        <taxon>Ecdysozoa</taxon>
        <taxon>Arthropoda</taxon>
        <taxon>Hexapoda</taxon>
        <taxon>Insecta</taxon>
        <taxon>Pterygota</taxon>
        <taxon>Neoptera</taxon>
        <taxon>Polyneoptera</taxon>
        <taxon>Phasmatodea</taxon>
        <taxon>Timematodea</taxon>
        <taxon>Timematoidea</taxon>
        <taxon>Timematidae</taxon>
        <taxon>Timema</taxon>
    </lineage>
</organism>